<protein>
    <submittedName>
        <fullName evidence="2">Cyanobacterial porin</fullName>
    </submittedName>
</protein>
<feature type="chain" id="PRO_5004219848" evidence="1">
    <location>
        <begin position="25"/>
        <end position="431"/>
    </location>
</feature>
<keyword evidence="1" id="KW-0732">Signal</keyword>
<proteinExistence type="predicted"/>
<evidence type="ECO:0000313" key="3">
    <source>
        <dbReference type="Proteomes" id="UP000002715"/>
    </source>
</evidence>
<reference evidence="3" key="1">
    <citation type="submission" date="2005-07" db="EMBL/GenBank/DDBJ databases">
        <title>Complete sequence of Prochlorococcus marinus str. MIT 9312.</title>
        <authorList>
            <consortium name="US DOE Joint Genome Institute"/>
            <person name="Copeland A."/>
            <person name="Lucas S."/>
            <person name="Lapidus A."/>
            <person name="Barry K."/>
            <person name="Detter J.C."/>
            <person name="Glavina T."/>
            <person name="Hammon N."/>
            <person name="Israni S."/>
            <person name="Pitluck S."/>
            <person name="Thiel J."/>
            <person name="Schmutz J."/>
            <person name="Larimer F."/>
            <person name="Land M."/>
            <person name="Kyrpides N."/>
            <person name="Lykidis A."/>
            <person name="Richardson P."/>
        </authorList>
    </citation>
    <scope>NUCLEOTIDE SEQUENCE [LARGE SCALE GENOMIC DNA]</scope>
    <source>
        <strain evidence="3">MIT 9312</strain>
    </source>
</reference>
<accession>Q318X3</accession>
<evidence type="ECO:0000256" key="1">
    <source>
        <dbReference type="SAM" id="SignalP"/>
    </source>
</evidence>
<dbReference type="SUPFAM" id="SSF56935">
    <property type="entry name" value="Porins"/>
    <property type="match status" value="1"/>
</dbReference>
<sequence length="431" mass="46849">MKLFKSLLVTSAFLGLLAPITATASEINIDEINRYVRKKSSSKKQFNSQTFSQDLANFNESVERIDSRINELEAGSFSETTTMSGSTNFQFGVVDNSNITEAVTATYSIKTDLNTSFTGEDNLYVGIETGSSSALIDFDLESSVVGGDTLSVASMYYQFPLGEFQIAVGPELDSDDLMPTKTSAYSDKFFFESQYGLKSNFYASRGTGAGLAVARTFDGGLNASASIVGTGANTNSGLLTAEGIDVTTFSLGYDADNFGGGIIFQNSDSLCTLANDFTVDLCNDFGITAILDEGYRTTTFGGYYSPDEKLTFSITSSFIDPTISGARVDTIQDFQFAVDREWGDGTLHATYKTFPFYKVPDLNGDRIQQDDLGYFIELYYTYNVNDSLTLRPGISMAMPTQDADDIAAGDDELAFFLFERTAFGVGATFKF</sequence>
<feature type="signal peptide" evidence="1">
    <location>
        <begin position="1"/>
        <end position="24"/>
    </location>
</feature>
<dbReference type="EMBL" id="CP000111">
    <property type="protein sequence ID" value="ABB50572.1"/>
    <property type="molecule type" value="Genomic_DNA"/>
</dbReference>
<dbReference type="Proteomes" id="UP000002715">
    <property type="component" value="Chromosome"/>
</dbReference>
<dbReference type="OrthoDB" id="538882at2"/>
<dbReference type="HOGENOM" id="CLU_018575_0_1_3"/>
<gene>
    <name evidence="2" type="ordered locus">PMT9312_1512</name>
</gene>
<name>Q318X3_PROM9</name>
<dbReference type="STRING" id="74546.PMT9312_1512"/>
<dbReference type="AlphaFoldDB" id="Q318X3"/>
<dbReference type="KEGG" id="pmi:PMT9312_1512"/>
<evidence type="ECO:0000313" key="2">
    <source>
        <dbReference type="EMBL" id="ABB50572.1"/>
    </source>
</evidence>
<dbReference type="eggNOG" id="COG3468">
    <property type="taxonomic scope" value="Bacteria"/>
</dbReference>
<dbReference type="RefSeq" id="WP_011377055.1">
    <property type="nucleotide sequence ID" value="NC_007577.1"/>
</dbReference>
<organism evidence="2 3">
    <name type="scientific">Prochlorococcus marinus (strain MIT 9312)</name>
    <dbReference type="NCBI Taxonomy" id="74546"/>
    <lineage>
        <taxon>Bacteria</taxon>
        <taxon>Bacillati</taxon>
        <taxon>Cyanobacteriota</taxon>
        <taxon>Cyanophyceae</taxon>
        <taxon>Synechococcales</taxon>
        <taxon>Prochlorococcaceae</taxon>
        <taxon>Prochlorococcus</taxon>
    </lineage>
</organism>